<sequence>MKKLMLRNAKKKILLCDSTKMNREYFCKSCRAQEIDAIVTDAPPDQALLASLKKQTQVIYPQSDH</sequence>
<dbReference type="Pfam" id="PF00455">
    <property type="entry name" value="DeoRC"/>
    <property type="match status" value="1"/>
</dbReference>
<dbReference type="InterPro" id="IPR037171">
    <property type="entry name" value="NagB/RpiA_transferase-like"/>
</dbReference>
<dbReference type="SUPFAM" id="SSF100950">
    <property type="entry name" value="NagB/RpiA/CoA transferase-like"/>
    <property type="match status" value="1"/>
</dbReference>
<dbReference type="EMBL" id="QRTC01000005">
    <property type="protein sequence ID" value="RGQ43690.1"/>
    <property type="molecule type" value="Genomic_DNA"/>
</dbReference>
<evidence type="ECO:0000313" key="2">
    <source>
        <dbReference type="EMBL" id="RGQ43690.1"/>
    </source>
</evidence>
<feature type="domain" description="DeoR-like transcriptional repressor C-terminal sensor" evidence="1">
    <location>
        <begin position="1"/>
        <end position="41"/>
    </location>
</feature>
<organism evidence="2 3">
    <name type="scientific">[Clostridium] leptum</name>
    <dbReference type="NCBI Taxonomy" id="1535"/>
    <lineage>
        <taxon>Bacteria</taxon>
        <taxon>Bacillati</taxon>
        <taxon>Bacillota</taxon>
        <taxon>Clostridia</taxon>
        <taxon>Eubacteriales</taxon>
        <taxon>Oscillospiraceae</taxon>
        <taxon>Oscillospiraceae incertae sedis</taxon>
    </lineage>
</organism>
<accession>A0A412AZS3</accession>
<proteinExistence type="predicted"/>
<comment type="caution">
    <text evidence="2">The sequence shown here is derived from an EMBL/GenBank/DDBJ whole genome shotgun (WGS) entry which is preliminary data.</text>
</comment>
<reference evidence="2 3" key="1">
    <citation type="submission" date="2018-08" db="EMBL/GenBank/DDBJ databases">
        <title>A genome reference for cultivated species of the human gut microbiota.</title>
        <authorList>
            <person name="Zou Y."/>
            <person name="Xue W."/>
            <person name="Luo G."/>
        </authorList>
    </citation>
    <scope>NUCLEOTIDE SEQUENCE [LARGE SCALE GENOMIC DNA]</scope>
    <source>
        <strain evidence="2 3">AF28-26</strain>
    </source>
</reference>
<gene>
    <name evidence="2" type="ORF">DWY99_02550</name>
</gene>
<protein>
    <submittedName>
        <fullName evidence="2">DeoR/GlpR transcriptional regulator</fullName>
    </submittedName>
</protein>
<dbReference type="Proteomes" id="UP000284751">
    <property type="component" value="Unassembled WGS sequence"/>
</dbReference>
<evidence type="ECO:0000313" key="3">
    <source>
        <dbReference type="Proteomes" id="UP000284751"/>
    </source>
</evidence>
<dbReference type="InterPro" id="IPR014036">
    <property type="entry name" value="DeoR-like_C"/>
</dbReference>
<evidence type="ECO:0000259" key="1">
    <source>
        <dbReference type="Pfam" id="PF00455"/>
    </source>
</evidence>
<name>A0A412AZS3_9FIRM</name>
<dbReference type="AlphaFoldDB" id="A0A412AZS3"/>